<evidence type="ECO:0000313" key="1">
    <source>
        <dbReference type="EMBL" id="EEG30149.1"/>
    </source>
</evidence>
<dbReference type="EMBL" id="ACEC01000070">
    <property type="protein sequence ID" value="EEG30149.1"/>
    <property type="molecule type" value="Genomic_DNA"/>
</dbReference>
<dbReference type="PANTHER" id="PTHR43075">
    <property type="entry name" value="FORMATE LYASE ACTIVATING ENZYME, PUTATIVE (AFU_ORTHOLOGUE AFUA_2G15630)-RELATED"/>
    <property type="match status" value="1"/>
</dbReference>
<name>C0EEG1_9FIRM</name>
<sequence length="216" mass="24834">MEVTPKRLAEIFHSLQEQGAHNINLVNPTQYLPWILEALDRADLSIPVVYNSGGYERVETLRALEGYVDVYLPDLKYIDSSRSQRYSGASDYFEAASSAIIEMHRQVGKPQFKDGLLQRGMIVRHLVLPKGREDSFQVLNWLSEQFSPDEFLISVMSQYTPYYRSAEFPEINRRIFSAEYNSVVDCANRLGLEGYLQEKSSAKEEYTPPFDLEGIF</sequence>
<dbReference type="Proteomes" id="UP000003340">
    <property type="component" value="Unassembled WGS sequence"/>
</dbReference>
<evidence type="ECO:0008006" key="3">
    <source>
        <dbReference type="Google" id="ProtNLM"/>
    </source>
</evidence>
<reference evidence="1 2" key="2">
    <citation type="submission" date="2009-02" db="EMBL/GenBank/DDBJ databases">
        <title>Draft genome sequence of Clostridium methylpentosum (DSM 5476).</title>
        <authorList>
            <person name="Sudarsanam P."/>
            <person name="Ley R."/>
            <person name="Guruge J."/>
            <person name="Turnbaugh P.J."/>
            <person name="Mahowald M."/>
            <person name="Liep D."/>
            <person name="Gordon J."/>
        </authorList>
    </citation>
    <scope>NUCLEOTIDE SEQUENCE [LARGE SCALE GENOMIC DNA]</scope>
    <source>
        <strain evidence="1 2">DSM 5476</strain>
    </source>
</reference>
<reference evidence="1 2" key="1">
    <citation type="submission" date="2009-01" db="EMBL/GenBank/DDBJ databases">
        <authorList>
            <person name="Fulton L."/>
            <person name="Clifton S."/>
            <person name="Fulton B."/>
            <person name="Xu J."/>
            <person name="Minx P."/>
            <person name="Pepin K.H."/>
            <person name="Johnson M."/>
            <person name="Bhonagiri V."/>
            <person name="Nash W.E."/>
            <person name="Mardis E.R."/>
            <person name="Wilson R.K."/>
        </authorList>
    </citation>
    <scope>NUCLEOTIDE SEQUENCE [LARGE SCALE GENOMIC DNA]</scope>
    <source>
        <strain evidence="1 2">DSM 5476</strain>
    </source>
</reference>
<dbReference type="AlphaFoldDB" id="C0EEG1"/>
<proteinExistence type="predicted"/>
<protein>
    <recommendedName>
        <fullName evidence="3">Radical SAM domain protein</fullName>
    </recommendedName>
</protein>
<dbReference type="HOGENOM" id="CLU_062674_1_1_9"/>
<dbReference type="eggNOG" id="COG1313">
    <property type="taxonomic scope" value="Bacteria"/>
</dbReference>
<accession>C0EEG1</accession>
<dbReference type="PANTHER" id="PTHR43075:SF1">
    <property type="entry name" value="FORMATE LYASE ACTIVATING ENZYME, PUTATIVE (AFU_ORTHOLOGUE AFUA_2G15630)-RELATED"/>
    <property type="match status" value="1"/>
</dbReference>
<gene>
    <name evidence="1" type="ORF">CLOSTMETH_02247</name>
</gene>
<keyword evidence="2" id="KW-1185">Reference proteome</keyword>
<evidence type="ECO:0000313" key="2">
    <source>
        <dbReference type="Proteomes" id="UP000003340"/>
    </source>
</evidence>
<organism evidence="1 2">
    <name type="scientific">[Clostridium] methylpentosum DSM 5476</name>
    <dbReference type="NCBI Taxonomy" id="537013"/>
    <lineage>
        <taxon>Bacteria</taxon>
        <taxon>Bacillati</taxon>
        <taxon>Bacillota</taxon>
        <taxon>Clostridia</taxon>
        <taxon>Eubacteriales</taxon>
        <taxon>Oscillospiraceae</taxon>
        <taxon>Oscillospiraceae incertae sedis</taxon>
    </lineage>
</organism>
<dbReference type="InterPro" id="IPR040085">
    <property type="entry name" value="MJ0674-like"/>
</dbReference>
<comment type="caution">
    <text evidence="1">The sequence shown here is derived from an EMBL/GenBank/DDBJ whole genome shotgun (WGS) entry which is preliminary data.</text>
</comment>